<name>A0A9N9IUR8_9GLOM</name>
<evidence type="ECO:0000256" key="4">
    <source>
        <dbReference type="SAM" id="Phobius"/>
    </source>
</evidence>
<evidence type="ECO:0000313" key="6">
    <source>
        <dbReference type="Proteomes" id="UP000789759"/>
    </source>
</evidence>
<feature type="transmembrane region" description="Helical" evidence="4">
    <location>
        <begin position="348"/>
        <end position="370"/>
    </location>
</feature>
<evidence type="ECO:0000256" key="2">
    <source>
        <dbReference type="ARBA" id="ARBA00022737"/>
    </source>
</evidence>
<dbReference type="AlphaFoldDB" id="A0A9N9IUR8"/>
<dbReference type="SUPFAM" id="SSF117281">
    <property type="entry name" value="Kelch motif"/>
    <property type="match status" value="1"/>
</dbReference>
<keyword evidence="6" id="KW-1185">Reference proteome</keyword>
<evidence type="ECO:0000256" key="1">
    <source>
        <dbReference type="ARBA" id="ARBA00022441"/>
    </source>
</evidence>
<feature type="compositionally biased region" description="Basic and acidic residues" evidence="3">
    <location>
        <begin position="404"/>
        <end position="414"/>
    </location>
</feature>
<dbReference type="InterPro" id="IPR015915">
    <property type="entry name" value="Kelch-typ_b-propeller"/>
</dbReference>
<evidence type="ECO:0000256" key="3">
    <source>
        <dbReference type="SAM" id="MobiDB-lite"/>
    </source>
</evidence>
<accession>A0A9N9IUR8</accession>
<protein>
    <submittedName>
        <fullName evidence="5">3810_t:CDS:1</fullName>
    </submittedName>
</protein>
<dbReference type="EMBL" id="CAJVQA010018159">
    <property type="protein sequence ID" value="CAG8752438.1"/>
    <property type="molecule type" value="Genomic_DNA"/>
</dbReference>
<organism evidence="5 6">
    <name type="scientific">Cetraspora pellucida</name>
    <dbReference type="NCBI Taxonomy" id="1433469"/>
    <lineage>
        <taxon>Eukaryota</taxon>
        <taxon>Fungi</taxon>
        <taxon>Fungi incertae sedis</taxon>
        <taxon>Mucoromycota</taxon>
        <taxon>Glomeromycotina</taxon>
        <taxon>Glomeromycetes</taxon>
        <taxon>Diversisporales</taxon>
        <taxon>Gigasporaceae</taxon>
        <taxon>Cetraspora</taxon>
    </lineage>
</organism>
<dbReference type="PANTHER" id="PTHR46228:SF2">
    <property type="entry name" value="KELCH REPEAT PROTEIN (AFU_ORTHOLOGUE AFUA_4G14350)"/>
    <property type="match status" value="1"/>
</dbReference>
<reference evidence="5" key="1">
    <citation type="submission" date="2021-06" db="EMBL/GenBank/DDBJ databases">
        <authorList>
            <person name="Kallberg Y."/>
            <person name="Tangrot J."/>
            <person name="Rosling A."/>
        </authorList>
    </citation>
    <scope>NUCLEOTIDE SEQUENCE</scope>
    <source>
        <strain evidence="5">FL966</strain>
    </source>
</reference>
<evidence type="ECO:0000313" key="5">
    <source>
        <dbReference type="EMBL" id="CAG8752438.1"/>
    </source>
</evidence>
<keyword evidence="4" id="KW-1133">Transmembrane helix</keyword>
<keyword evidence="1" id="KW-0880">Kelch repeat</keyword>
<comment type="caution">
    <text evidence="5">The sequence shown here is derived from an EMBL/GenBank/DDBJ whole genome shotgun (WGS) entry which is preliminary data.</text>
</comment>
<keyword evidence="4" id="KW-0812">Transmembrane</keyword>
<dbReference type="Gene3D" id="2.120.10.80">
    <property type="entry name" value="Kelch-type beta propeller"/>
    <property type="match status" value="1"/>
</dbReference>
<dbReference type="Proteomes" id="UP000789759">
    <property type="component" value="Unassembled WGS sequence"/>
</dbReference>
<dbReference type="Pfam" id="PF24681">
    <property type="entry name" value="Kelch_KLHDC2_KLHL20_DRC7"/>
    <property type="match status" value="1"/>
</dbReference>
<keyword evidence="2" id="KW-0677">Repeat</keyword>
<sequence length="414" mass="45537">MALVVTNNFGYQNNLAEPATILINNKIYFYSGDNAFAFLSDFFYLDVSIQFTINDIGSMPRVNLTPTTGLPSRTGSTACTYGEDKNRIVYIGGRFIVGDNFTTVYDITTQQWSTPKVSENFTVNRWLLQCVVSGNDIYVYGGNIGQTNMTRLDTLSLTWTEFSSGILAPVGVQDYTAILLNNESILYIGGQQGGDVTTLSYPLLDQEIFLNQDMIMGQSLYATQFNQVLILYGYPNSNSPIVALDINQFKWSTPTISNGGPNFTLRRFTSILIGTYIFIAFGASDINGINSTNNVFLLDVSKKDNYVWVTLYDPTKKFTLTSTLMPSMTFNASSSGTQSNTPSNAGTIIGIAFGAIAGLIILMTAAVLIVKRYGHPLYYSDPQRSSDKPNNKVIGSQSLYYSDPSDKPNNEVIG</sequence>
<feature type="region of interest" description="Disordered" evidence="3">
    <location>
        <begin position="380"/>
        <end position="414"/>
    </location>
</feature>
<dbReference type="PANTHER" id="PTHR46228">
    <property type="entry name" value="KELCH DOMAIN-CONTAINING PROTEIN"/>
    <property type="match status" value="1"/>
</dbReference>
<dbReference type="OrthoDB" id="432528at2759"/>
<keyword evidence="4" id="KW-0472">Membrane</keyword>
<gene>
    <name evidence="5" type="ORF">CPELLU_LOCUS14788</name>
</gene>
<proteinExistence type="predicted"/>